<dbReference type="Proteomes" id="UP000753961">
    <property type="component" value="Unassembled WGS sequence"/>
</dbReference>
<evidence type="ECO:0000256" key="4">
    <source>
        <dbReference type="ARBA" id="ARBA00022679"/>
    </source>
</evidence>
<dbReference type="PANTHER" id="PTHR45825">
    <property type="entry name" value="GRANULE-BOUND STARCH SYNTHASE 1, CHLOROPLASTIC/AMYLOPLASTIC"/>
    <property type="match status" value="1"/>
</dbReference>
<dbReference type="AlphaFoldDB" id="A0A953HS07"/>
<dbReference type="RefSeq" id="WP_222581411.1">
    <property type="nucleotide sequence ID" value="NZ_JAHVHU010000019.1"/>
</dbReference>
<dbReference type="Gene3D" id="3.40.50.2000">
    <property type="entry name" value="Glycogen Phosphorylase B"/>
    <property type="match status" value="1"/>
</dbReference>
<evidence type="ECO:0000313" key="7">
    <source>
        <dbReference type="Proteomes" id="UP000753961"/>
    </source>
</evidence>
<dbReference type="GO" id="GO:0009011">
    <property type="term" value="F:alpha-1,4-glucan glucosyltransferase (ADP-glucose donor) activity"/>
    <property type="evidence" value="ECO:0007669"/>
    <property type="project" value="UniProtKB-EC"/>
</dbReference>
<protein>
    <recommendedName>
        <fullName evidence="2">starch synthase</fullName>
        <ecNumber evidence="2">2.4.1.21</ecNumber>
    </recommendedName>
</protein>
<dbReference type="Pfam" id="PF08323">
    <property type="entry name" value="Glyco_transf_5"/>
    <property type="match status" value="1"/>
</dbReference>
<comment type="catalytic activity">
    <reaction evidence="1">
        <text>[(1-&gt;4)-alpha-D-glucosyl](n) + ADP-alpha-D-glucose = [(1-&gt;4)-alpha-D-glucosyl](n+1) + ADP + H(+)</text>
        <dbReference type="Rhea" id="RHEA:18189"/>
        <dbReference type="Rhea" id="RHEA-COMP:9584"/>
        <dbReference type="Rhea" id="RHEA-COMP:9587"/>
        <dbReference type="ChEBI" id="CHEBI:15378"/>
        <dbReference type="ChEBI" id="CHEBI:15444"/>
        <dbReference type="ChEBI" id="CHEBI:57498"/>
        <dbReference type="ChEBI" id="CHEBI:456216"/>
        <dbReference type="EC" id="2.4.1.21"/>
    </reaction>
</comment>
<proteinExistence type="predicted"/>
<evidence type="ECO:0000256" key="2">
    <source>
        <dbReference type="ARBA" id="ARBA00012588"/>
    </source>
</evidence>
<evidence type="ECO:0000313" key="6">
    <source>
        <dbReference type="EMBL" id="MBY5959873.1"/>
    </source>
</evidence>
<sequence length="277" mass="32184">MGKKKVLIVTQEMEPYTNLSIVSKIARELPNHITKEGMDIRILMPRFGTINERRHRLHEVVRLSGMNIIVDEDDYPLIIKVASLPGARLQVYFLDNDEFFRRKQIFKDKDDNIFQDNTERMVFFCKGVMETVRKFGWPPDIIHCHGWMTSLIPLYLKKAYKDDPIFRNAKLIYSIYESPFEKELEDRFLEKASINNLEEGDLKSYLNGEGLDLHLGALKYADASILGDPGLEDDEKLLELLKSQAAPYHMPQSENLEEVVAGYMDFYNELTDETVPE</sequence>
<organism evidence="6 7">
    <name type="scientific">Membranihabitans marinus</name>
    <dbReference type="NCBI Taxonomy" id="1227546"/>
    <lineage>
        <taxon>Bacteria</taxon>
        <taxon>Pseudomonadati</taxon>
        <taxon>Bacteroidota</taxon>
        <taxon>Saprospiria</taxon>
        <taxon>Saprospirales</taxon>
        <taxon>Saprospiraceae</taxon>
        <taxon>Membranihabitans</taxon>
    </lineage>
</organism>
<keyword evidence="3" id="KW-0328">Glycosyltransferase</keyword>
<dbReference type="InterPro" id="IPR013534">
    <property type="entry name" value="Starch_synth_cat_dom"/>
</dbReference>
<feature type="domain" description="Starch synthase catalytic" evidence="5">
    <location>
        <begin position="5"/>
        <end position="225"/>
    </location>
</feature>
<dbReference type="SUPFAM" id="SSF53756">
    <property type="entry name" value="UDP-Glycosyltransferase/glycogen phosphorylase"/>
    <property type="match status" value="1"/>
</dbReference>
<gene>
    <name evidence="6" type="ORF">KUV50_17090</name>
</gene>
<dbReference type="EC" id="2.4.1.21" evidence="2"/>
<evidence type="ECO:0000256" key="1">
    <source>
        <dbReference type="ARBA" id="ARBA00001478"/>
    </source>
</evidence>
<reference evidence="6" key="1">
    <citation type="submission" date="2021-06" db="EMBL/GenBank/DDBJ databases">
        <title>44 bacteria genomes isolated from Dapeng, Shenzhen.</title>
        <authorList>
            <person name="Zheng W."/>
            <person name="Yu S."/>
            <person name="Huang Y."/>
        </authorList>
    </citation>
    <scope>NUCLEOTIDE SEQUENCE</scope>
    <source>
        <strain evidence="6">DP5N28-2</strain>
    </source>
</reference>
<name>A0A953HS07_9BACT</name>
<evidence type="ECO:0000256" key="3">
    <source>
        <dbReference type="ARBA" id="ARBA00022676"/>
    </source>
</evidence>
<evidence type="ECO:0000259" key="5">
    <source>
        <dbReference type="Pfam" id="PF08323"/>
    </source>
</evidence>
<accession>A0A953HS07</accession>
<keyword evidence="4" id="KW-0808">Transferase</keyword>
<dbReference type="PANTHER" id="PTHR45825:SF11">
    <property type="entry name" value="ALPHA AMYLASE DOMAIN-CONTAINING PROTEIN"/>
    <property type="match status" value="1"/>
</dbReference>
<comment type="caution">
    <text evidence="6">The sequence shown here is derived from an EMBL/GenBank/DDBJ whole genome shotgun (WGS) entry which is preliminary data.</text>
</comment>
<keyword evidence="7" id="KW-1185">Reference proteome</keyword>
<dbReference type="EMBL" id="JAHVHU010000019">
    <property type="protein sequence ID" value="MBY5959873.1"/>
    <property type="molecule type" value="Genomic_DNA"/>
</dbReference>